<evidence type="ECO:0000313" key="1">
    <source>
        <dbReference type="EnsemblPlants" id="Solyc11g018850.1.1.1"/>
    </source>
</evidence>
<dbReference type="PaxDb" id="4081-Solyc11g018850.1.1"/>
<protein>
    <submittedName>
        <fullName evidence="1">Uncharacterized protein</fullName>
    </submittedName>
</protein>
<reference evidence="1" key="1">
    <citation type="journal article" date="2012" name="Nature">
        <title>The tomato genome sequence provides insights into fleshy fruit evolution.</title>
        <authorList>
            <consortium name="Tomato Genome Consortium"/>
        </authorList>
    </citation>
    <scope>NUCLEOTIDE SEQUENCE [LARGE SCALE GENOMIC DNA]</scope>
    <source>
        <strain evidence="1">cv. Heinz 1706</strain>
    </source>
</reference>
<proteinExistence type="predicted"/>
<reference evidence="1" key="2">
    <citation type="submission" date="2019-01" db="UniProtKB">
        <authorList>
            <consortium name="EnsemblPlants"/>
        </authorList>
    </citation>
    <scope>IDENTIFICATION</scope>
    <source>
        <strain evidence="1">cv. Heinz 1706</strain>
    </source>
</reference>
<organism evidence="1">
    <name type="scientific">Solanum lycopersicum</name>
    <name type="common">Tomato</name>
    <name type="synonym">Lycopersicon esculentum</name>
    <dbReference type="NCBI Taxonomy" id="4081"/>
    <lineage>
        <taxon>Eukaryota</taxon>
        <taxon>Viridiplantae</taxon>
        <taxon>Streptophyta</taxon>
        <taxon>Embryophyta</taxon>
        <taxon>Tracheophyta</taxon>
        <taxon>Spermatophyta</taxon>
        <taxon>Magnoliopsida</taxon>
        <taxon>eudicotyledons</taxon>
        <taxon>Gunneridae</taxon>
        <taxon>Pentapetalae</taxon>
        <taxon>asterids</taxon>
        <taxon>lamiids</taxon>
        <taxon>Solanales</taxon>
        <taxon>Solanaceae</taxon>
        <taxon>Solanoideae</taxon>
        <taxon>Solaneae</taxon>
        <taxon>Solanum</taxon>
        <taxon>Solanum subgen. Lycopersicon</taxon>
    </lineage>
</organism>
<dbReference type="Proteomes" id="UP000004994">
    <property type="component" value="Chromosome 11"/>
</dbReference>
<name>A0A3Q7IT84_SOLLC</name>
<dbReference type="AlphaFoldDB" id="A0A3Q7IT84"/>
<evidence type="ECO:0000313" key="2">
    <source>
        <dbReference type="Proteomes" id="UP000004994"/>
    </source>
</evidence>
<accession>A0A3Q7IT84</accession>
<keyword evidence="2" id="KW-1185">Reference proteome</keyword>
<dbReference type="InParanoid" id="A0A3Q7IT84"/>
<dbReference type="Gramene" id="Solyc11g018850.1.1">
    <property type="protein sequence ID" value="Solyc11g018850.1.1.1"/>
    <property type="gene ID" value="Solyc11g018850.1"/>
</dbReference>
<sequence>MRIRKCRFSREWQAGCDQNVWLSSSSSLVCSHSLGQPNFWQKQLPDSYFTFRWIWHQDRMVLSVFPLPLLKCGGFRTVSCNPSGIGFKL</sequence>
<dbReference type="EnsemblPlants" id="Solyc11g018850.1.1">
    <property type="protein sequence ID" value="Solyc11g018850.1.1.1"/>
    <property type="gene ID" value="Solyc11g018850.1"/>
</dbReference>